<proteinExistence type="predicted"/>
<name>A0AAV6KSG2_9ERIC</name>
<keyword evidence="2" id="KW-1185">Reference proteome</keyword>
<reference evidence="1" key="1">
    <citation type="submission" date="2020-08" db="EMBL/GenBank/DDBJ databases">
        <title>Plant Genome Project.</title>
        <authorList>
            <person name="Zhang R.-G."/>
        </authorList>
    </citation>
    <scope>NUCLEOTIDE SEQUENCE</scope>
    <source>
        <strain evidence="1">WSP0</strain>
        <tissue evidence="1">Leaf</tissue>
    </source>
</reference>
<comment type="caution">
    <text evidence="1">The sequence shown here is derived from an EMBL/GenBank/DDBJ whole genome shotgun (WGS) entry which is preliminary data.</text>
</comment>
<gene>
    <name evidence="1" type="ORF">RHGRI_006292</name>
</gene>
<evidence type="ECO:0000313" key="2">
    <source>
        <dbReference type="Proteomes" id="UP000823749"/>
    </source>
</evidence>
<sequence>MGHRPHRGTNLSVPGGRTHLASQGAFGNSCRGGRMFSAICFDFDLRVPIIMSSSPSADKAETIEEKLKQ</sequence>
<dbReference type="AlphaFoldDB" id="A0AAV6KSG2"/>
<dbReference type="Proteomes" id="UP000823749">
    <property type="component" value="Chromosome 3"/>
</dbReference>
<accession>A0AAV6KSG2</accession>
<evidence type="ECO:0000313" key="1">
    <source>
        <dbReference type="EMBL" id="KAG5555595.1"/>
    </source>
</evidence>
<dbReference type="EMBL" id="JACTNZ010000003">
    <property type="protein sequence ID" value="KAG5555595.1"/>
    <property type="molecule type" value="Genomic_DNA"/>
</dbReference>
<organism evidence="1 2">
    <name type="scientific">Rhododendron griersonianum</name>
    <dbReference type="NCBI Taxonomy" id="479676"/>
    <lineage>
        <taxon>Eukaryota</taxon>
        <taxon>Viridiplantae</taxon>
        <taxon>Streptophyta</taxon>
        <taxon>Embryophyta</taxon>
        <taxon>Tracheophyta</taxon>
        <taxon>Spermatophyta</taxon>
        <taxon>Magnoliopsida</taxon>
        <taxon>eudicotyledons</taxon>
        <taxon>Gunneridae</taxon>
        <taxon>Pentapetalae</taxon>
        <taxon>asterids</taxon>
        <taxon>Ericales</taxon>
        <taxon>Ericaceae</taxon>
        <taxon>Ericoideae</taxon>
        <taxon>Rhodoreae</taxon>
        <taxon>Rhododendron</taxon>
    </lineage>
</organism>
<protein>
    <submittedName>
        <fullName evidence="1">Uncharacterized protein</fullName>
    </submittedName>
</protein>